<keyword evidence="3" id="KW-1185">Reference proteome</keyword>
<reference evidence="2 3" key="1">
    <citation type="submission" date="2024-06" db="EMBL/GenBank/DDBJ databases">
        <title>The Natural Products Discovery Center: Release of the First 8490 Sequenced Strains for Exploring Actinobacteria Biosynthetic Diversity.</title>
        <authorList>
            <person name="Kalkreuter E."/>
            <person name="Kautsar S.A."/>
            <person name="Yang D."/>
            <person name="Bader C.D."/>
            <person name="Teijaro C.N."/>
            <person name="Fluegel L."/>
            <person name="Davis C.M."/>
            <person name="Simpson J.R."/>
            <person name="Lauterbach L."/>
            <person name="Steele A.D."/>
            <person name="Gui C."/>
            <person name="Meng S."/>
            <person name="Li G."/>
            <person name="Viehrig K."/>
            <person name="Ye F."/>
            <person name="Su P."/>
            <person name="Kiefer A.F."/>
            <person name="Nichols A."/>
            <person name="Cepeda A.J."/>
            <person name="Yan W."/>
            <person name="Fan B."/>
            <person name="Jiang Y."/>
            <person name="Adhikari A."/>
            <person name="Zheng C.-J."/>
            <person name="Schuster L."/>
            <person name="Cowan T.M."/>
            <person name="Smanski M.J."/>
            <person name="Chevrette M.G."/>
            <person name="De Carvalho L.P.S."/>
            <person name="Shen B."/>
        </authorList>
    </citation>
    <scope>NUCLEOTIDE SEQUENCE [LARGE SCALE GENOMIC DNA]</scope>
    <source>
        <strain evidence="2 3">NPDC050403</strain>
    </source>
</reference>
<dbReference type="EMBL" id="JBFAKC010000003">
    <property type="protein sequence ID" value="MEV0707511.1"/>
    <property type="molecule type" value="Genomic_DNA"/>
</dbReference>
<evidence type="ECO:0000313" key="3">
    <source>
        <dbReference type="Proteomes" id="UP001551695"/>
    </source>
</evidence>
<comment type="caution">
    <text evidence="2">The sequence shown here is derived from an EMBL/GenBank/DDBJ whole genome shotgun (WGS) entry which is preliminary data.</text>
</comment>
<organism evidence="2 3">
    <name type="scientific">Nocardia aurea</name>
    <dbReference type="NCBI Taxonomy" id="2144174"/>
    <lineage>
        <taxon>Bacteria</taxon>
        <taxon>Bacillati</taxon>
        <taxon>Actinomycetota</taxon>
        <taxon>Actinomycetes</taxon>
        <taxon>Mycobacteriales</taxon>
        <taxon>Nocardiaceae</taxon>
        <taxon>Nocardia</taxon>
    </lineage>
</organism>
<accession>A0ABV3FQ11</accession>
<dbReference type="RefSeq" id="WP_109525446.1">
    <property type="nucleotide sequence ID" value="NZ_JBEXKW010000016.1"/>
</dbReference>
<feature type="domain" description="PE" evidence="1">
    <location>
        <begin position="3"/>
        <end position="89"/>
    </location>
</feature>
<name>A0ABV3FQ11_9NOCA</name>
<proteinExistence type="predicted"/>
<evidence type="ECO:0000259" key="1">
    <source>
        <dbReference type="Pfam" id="PF00934"/>
    </source>
</evidence>
<gene>
    <name evidence="2" type="ORF">AB0I48_08120</name>
</gene>
<dbReference type="Gene3D" id="1.10.287.850">
    <property type="entry name" value="HP0062-like domain"/>
    <property type="match status" value="1"/>
</dbReference>
<dbReference type="InterPro" id="IPR000084">
    <property type="entry name" value="PE-PGRS_N"/>
</dbReference>
<dbReference type="Proteomes" id="UP001551695">
    <property type="component" value="Unassembled WGS sequence"/>
</dbReference>
<evidence type="ECO:0000313" key="2">
    <source>
        <dbReference type="EMBL" id="MEV0707511.1"/>
    </source>
</evidence>
<dbReference type="Pfam" id="PF00934">
    <property type="entry name" value="PE"/>
    <property type="match status" value="1"/>
</dbReference>
<protein>
    <submittedName>
        <fullName evidence="2">PE family protein</fullName>
    </submittedName>
</protein>
<sequence>MEFDPIRAGQSATDLDALAARLETELRQSLPALLVQPAGLDEVSGRAAATLRDAASSYDEAAVQGIHEIRKLAAALRSQSDLLVRMDDENASGFSAAN</sequence>